<dbReference type="Proteomes" id="UP001224775">
    <property type="component" value="Unassembled WGS sequence"/>
</dbReference>
<protein>
    <submittedName>
        <fullName evidence="2">Ionotropic glutamate receptor family protein</fullName>
    </submittedName>
</protein>
<keyword evidence="1" id="KW-0812">Transmembrane</keyword>
<dbReference type="PANTHER" id="PTHR18966">
    <property type="entry name" value="IONOTROPIC GLUTAMATE RECEPTOR"/>
    <property type="match status" value="1"/>
</dbReference>
<evidence type="ECO:0000313" key="2">
    <source>
        <dbReference type="EMBL" id="KAK1739247.1"/>
    </source>
</evidence>
<accession>A0AAD8Y4D0</accession>
<reference evidence="2" key="1">
    <citation type="submission" date="2023-06" db="EMBL/GenBank/DDBJ databases">
        <title>Survivors Of The Sea: Transcriptome response of Skeletonema marinoi to long-term dormancy.</title>
        <authorList>
            <person name="Pinder M.I.M."/>
            <person name="Kourtchenko O."/>
            <person name="Robertson E.K."/>
            <person name="Larsson T."/>
            <person name="Maumus F."/>
            <person name="Osuna-Cruz C.M."/>
            <person name="Vancaester E."/>
            <person name="Stenow R."/>
            <person name="Vandepoele K."/>
            <person name="Ploug H."/>
            <person name="Bruchert V."/>
            <person name="Godhe A."/>
            <person name="Topel M."/>
        </authorList>
    </citation>
    <scope>NUCLEOTIDE SEQUENCE</scope>
    <source>
        <strain evidence="2">R05AC</strain>
    </source>
</reference>
<feature type="transmembrane region" description="Helical" evidence="1">
    <location>
        <begin position="283"/>
        <end position="303"/>
    </location>
</feature>
<keyword evidence="1" id="KW-0472">Membrane</keyword>
<dbReference type="InterPro" id="IPR015683">
    <property type="entry name" value="Ionotropic_Glu_rcpt"/>
</dbReference>
<comment type="caution">
    <text evidence="2">The sequence shown here is derived from an EMBL/GenBank/DDBJ whole genome shotgun (WGS) entry which is preliminary data.</text>
</comment>
<feature type="transmembrane region" description="Helical" evidence="1">
    <location>
        <begin position="323"/>
        <end position="343"/>
    </location>
</feature>
<gene>
    <name evidence="2" type="ORF">QTG54_009790</name>
</gene>
<keyword evidence="1" id="KW-1133">Transmembrane helix</keyword>
<organism evidence="2 3">
    <name type="scientific">Skeletonema marinoi</name>
    <dbReference type="NCBI Taxonomy" id="267567"/>
    <lineage>
        <taxon>Eukaryota</taxon>
        <taxon>Sar</taxon>
        <taxon>Stramenopiles</taxon>
        <taxon>Ochrophyta</taxon>
        <taxon>Bacillariophyta</taxon>
        <taxon>Coscinodiscophyceae</taxon>
        <taxon>Thalassiosirophycidae</taxon>
        <taxon>Thalassiosirales</taxon>
        <taxon>Skeletonemataceae</taxon>
        <taxon>Skeletonema</taxon>
        <taxon>Skeletonema marinoi-dohrnii complex</taxon>
    </lineage>
</organism>
<feature type="transmembrane region" description="Helical" evidence="1">
    <location>
        <begin position="355"/>
        <end position="379"/>
    </location>
</feature>
<dbReference type="SUPFAM" id="SSF53850">
    <property type="entry name" value="Periplasmic binding protein-like II"/>
    <property type="match status" value="1"/>
</dbReference>
<dbReference type="EMBL" id="JATAAI010000018">
    <property type="protein sequence ID" value="KAK1739247.1"/>
    <property type="molecule type" value="Genomic_DNA"/>
</dbReference>
<keyword evidence="3" id="KW-1185">Reference proteome</keyword>
<keyword evidence="2" id="KW-0675">Receptor</keyword>
<sequence length="715" mass="79711">MSTGNEGCNCINQTSVLASLQNRDCTTATGQPGVYLALGGSCVAYNYGSSACLQHDLLHDPKCQGDLSTTTIPPYCFQSWCYVNANTCKKNSDEKIQKTEYFSPSNDIFYSYSTCNSTDYFSQGIDSKSVVGGLSVTASIPDYQFPMMRKELPDGTFMYKRADDSDNTNYFDDTIPFGGVYVDYMNSIVQLSNGDIQNMTYTHTSRASMKQYPSSSFTAAVQDVENGLVDMAVGPFWITGQRLKMTTFTVPLLYDKTVLVIPKPGQKSNLAYETKKVLEPFTYGLWGVVIAVTVAAALLSVWFSDREMVAKSKRAWKKRKAAYLRLILDAILEKGMFLFSAGIEQDTGASLPHKVLMFGFGFFILISVSAYVANLAAFLTQSGLESTNYDTMKKVIDNNVPICCHSALAEEIRQKWPDGKWIVSNGGFEDMFEAYARKECEVLAIGREDSIMNENILATVCDLGLVYTESVVTENPIAFPIRPQLASAFSYWMYLGEKTHGIDLESAKQAFIQENGFKTQCKVELSNLNMNEVDDFAQVSPSNMILPIMAFVACVFTAVALQLIHEWKRKKGRKSSIGRKSTLDIFEGVRKQQRRASKIDEEEWVMPRAMSIMQRRQTLDNSDVDRICDFPGVDIPGDEFNEDGAPQSTREPTSILRGSIDDMAMANANGGAGEAVEEDNDISHRIEELVESGVIDEVLDCFDFFQEMKKLKKEQ</sequence>
<name>A0AAD8Y4D0_9STRA</name>
<dbReference type="Gene3D" id="1.10.287.70">
    <property type="match status" value="1"/>
</dbReference>
<feature type="transmembrane region" description="Helical" evidence="1">
    <location>
        <begin position="544"/>
        <end position="564"/>
    </location>
</feature>
<dbReference type="AlphaFoldDB" id="A0AAD8Y4D0"/>
<evidence type="ECO:0000256" key="1">
    <source>
        <dbReference type="SAM" id="Phobius"/>
    </source>
</evidence>
<dbReference type="Gene3D" id="3.40.190.10">
    <property type="entry name" value="Periplasmic binding protein-like II"/>
    <property type="match status" value="1"/>
</dbReference>
<proteinExistence type="predicted"/>
<evidence type="ECO:0000313" key="3">
    <source>
        <dbReference type="Proteomes" id="UP001224775"/>
    </source>
</evidence>